<dbReference type="SFLD" id="SFLDS00003">
    <property type="entry name" value="Haloacid_Dehalogenase"/>
    <property type="match status" value="1"/>
</dbReference>
<accession>A0ABR6E0P9</accession>
<evidence type="ECO:0000313" key="4">
    <source>
        <dbReference type="EMBL" id="MBA9082151.1"/>
    </source>
</evidence>
<sequence>MTPPSALLLDLDGTLLDHDHAARTALGQAMQGAGLTDADHSSALLLWRELERIHFQEYLDGQTTFEEQRHRRVRAFLAHYDRTRLDRTSALVWFDTYRAAYEHAWRPYEDVMPFLQGLADVRPRPSVAVVTNGDEEQQQAKLAALGLTRLRLFASSSMGARKPDPRVFHHVCAALEVSPDAAWFIGDNLVVDAQGASAAGLCGIWLNRDGSTDQQAEPPRASSLIAVLEWARAGSDAIG</sequence>
<proteinExistence type="predicted"/>
<keyword evidence="2 4" id="KW-0378">Hydrolase</keyword>
<dbReference type="InterPro" id="IPR006439">
    <property type="entry name" value="HAD-SF_hydro_IA"/>
</dbReference>
<dbReference type="Proteomes" id="UP000582085">
    <property type="component" value="Unassembled WGS sequence"/>
</dbReference>
<dbReference type="Gene3D" id="3.40.50.1000">
    <property type="entry name" value="HAD superfamily/HAD-like"/>
    <property type="match status" value="1"/>
</dbReference>
<keyword evidence="3" id="KW-0460">Magnesium</keyword>
<keyword evidence="5" id="KW-1185">Reference proteome</keyword>
<dbReference type="GO" id="GO:0016787">
    <property type="term" value="F:hydrolase activity"/>
    <property type="evidence" value="ECO:0007669"/>
    <property type="project" value="UniProtKB-KW"/>
</dbReference>
<dbReference type="SFLD" id="SFLDG01129">
    <property type="entry name" value="C1.5:_HAD__Beta-PGM__Phosphata"/>
    <property type="match status" value="1"/>
</dbReference>
<dbReference type="SUPFAM" id="SSF56784">
    <property type="entry name" value="HAD-like"/>
    <property type="match status" value="1"/>
</dbReference>
<dbReference type="Gene3D" id="1.20.120.710">
    <property type="entry name" value="Haloacid dehalogenase hydrolase-like domain"/>
    <property type="match status" value="1"/>
</dbReference>
<organism evidence="4 5">
    <name type="scientific">Micrococcus aloeverae</name>
    <dbReference type="NCBI Taxonomy" id="1391911"/>
    <lineage>
        <taxon>Bacteria</taxon>
        <taxon>Bacillati</taxon>
        <taxon>Actinomycetota</taxon>
        <taxon>Actinomycetes</taxon>
        <taxon>Micrococcales</taxon>
        <taxon>Micrococcaceae</taxon>
        <taxon>Micrococcus</taxon>
    </lineage>
</organism>
<dbReference type="NCBIfam" id="TIGR01509">
    <property type="entry name" value="HAD-SF-IA-v3"/>
    <property type="match status" value="1"/>
</dbReference>
<dbReference type="Pfam" id="PF00702">
    <property type="entry name" value="Hydrolase"/>
    <property type="match status" value="1"/>
</dbReference>
<dbReference type="InterPro" id="IPR036412">
    <property type="entry name" value="HAD-like_sf"/>
</dbReference>
<dbReference type="NCBIfam" id="TIGR01549">
    <property type="entry name" value="HAD-SF-IA-v1"/>
    <property type="match status" value="1"/>
</dbReference>
<protein>
    <submittedName>
        <fullName evidence="4">Hydrolase of the HAD superfamily</fullName>
    </submittedName>
</protein>
<gene>
    <name evidence="4" type="ORF">FHR79_002287</name>
</gene>
<dbReference type="PANTHER" id="PTHR46470">
    <property type="entry name" value="N-ACYLNEURAMINATE-9-PHOSPHATASE"/>
    <property type="match status" value="1"/>
</dbReference>
<evidence type="ECO:0000313" key="5">
    <source>
        <dbReference type="Proteomes" id="UP000582085"/>
    </source>
</evidence>
<dbReference type="EMBL" id="JACJIO010000029">
    <property type="protein sequence ID" value="MBA9082151.1"/>
    <property type="molecule type" value="Genomic_DNA"/>
</dbReference>
<evidence type="ECO:0000256" key="3">
    <source>
        <dbReference type="ARBA" id="ARBA00022842"/>
    </source>
</evidence>
<evidence type="ECO:0000256" key="1">
    <source>
        <dbReference type="ARBA" id="ARBA00001946"/>
    </source>
</evidence>
<name>A0ABR6E0P9_9MICC</name>
<dbReference type="PANTHER" id="PTHR46470:SF4">
    <property type="entry name" value="5-AMINO-6-(5-PHOSPHO-D-RIBITYLAMINO)URACIL PHOSPHATASE YIGB"/>
    <property type="match status" value="1"/>
</dbReference>
<dbReference type="InterPro" id="IPR051400">
    <property type="entry name" value="HAD-like_hydrolase"/>
</dbReference>
<dbReference type="RefSeq" id="WP_182488808.1">
    <property type="nucleotide sequence ID" value="NZ_JACJIO010000029.1"/>
</dbReference>
<reference evidence="4 5" key="1">
    <citation type="submission" date="2020-08" db="EMBL/GenBank/DDBJ databases">
        <title>The Agave Microbiome: Exploring the role of microbial communities in plant adaptations to desert environments.</title>
        <authorList>
            <person name="Partida-Martinez L.P."/>
        </authorList>
    </citation>
    <scope>NUCLEOTIDE SEQUENCE [LARGE SCALE GENOMIC DNA]</scope>
    <source>
        <strain evidence="4 5">RAT4</strain>
    </source>
</reference>
<comment type="caution">
    <text evidence="4">The sequence shown here is derived from an EMBL/GenBank/DDBJ whole genome shotgun (WGS) entry which is preliminary data.</text>
</comment>
<evidence type="ECO:0000256" key="2">
    <source>
        <dbReference type="ARBA" id="ARBA00022801"/>
    </source>
</evidence>
<comment type="cofactor">
    <cofactor evidence="1">
        <name>Mg(2+)</name>
        <dbReference type="ChEBI" id="CHEBI:18420"/>
    </cofactor>
</comment>
<dbReference type="InterPro" id="IPR023214">
    <property type="entry name" value="HAD_sf"/>
</dbReference>